<feature type="compositionally biased region" description="Basic and acidic residues" evidence="1">
    <location>
        <begin position="1"/>
        <end position="12"/>
    </location>
</feature>
<accession>A0A645GBW0</accession>
<evidence type="ECO:0000259" key="2">
    <source>
        <dbReference type="Pfam" id="PF24125"/>
    </source>
</evidence>
<dbReference type="SUPFAM" id="SSF54427">
    <property type="entry name" value="NTF2-like"/>
    <property type="match status" value="1"/>
</dbReference>
<feature type="compositionally biased region" description="Low complexity" evidence="1">
    <location>
        <begin position="14"/>
        <end position="69"/>
    </location>
</feature>
<protein>
    <recommendedName>
        <fullName evidence="2">Cds6 C-terminal domain-containing protein</fullName>
    </recommendedName>
</protein>
<comment type="caution">
    <text evidence="3">The sequence shown here is derived from an EMBL/GenBank/DDBJ whole genome shotgun (WGS) entry which is preliminary data.</text>
</comment>
<evidence type="ECO:0000256" key="1">
    <source>
        <dbReference type="SAM" id="MobiDB-lite"/>
    </source>
</evidence>
<organism evidence="3">
    <name type="scientific">bioreactor metagenome</name>
    <dbReference type="NCBI Taxonomy" id="1076179"/>
    <lineage>
        <taxon>unclassified sequences</taxon>
        <taxon>metagenomes</taxon>
        <taxon>ecological metagenomes</taxon>
    </lineage>
</organism>
<dbReference type="Gene3D" id="3.10.450.50">
    <property type="match status" value="1"/>
</dbReference>
<feature type="region of interest" description="Disordered" evidence="1">
    <location>
        <begin position="1"/>
        <end position="69"/>
    </location>
</feature>
<gene>
    <name evidence="3" type="ORF">SDC9_171806</name>
</gene>
<feature type="domain" description="Cds6 C-terminal" evidence="2">
    <location>
        <begin position="73"/>
        <end position="176"/>
    </location>
</feature>
<name>A0A645GBW0_9ZZZZ</name>
<dbReference type="InterPro" id="IPR032710">
    <property type="entry name" value="NTF2-like_dom_sf"/>
</dbReference>
<dbReference type="EMBL" id="VSSQ01073256">
    <property type="protein sequence ID" value="MPN24408.1"/>
    <property type="molecule type" value="Genomic_DNA"/>
</dbReference>
<proteinExistence type="predicted"/>
<sequence length="180" mass="19138">MLLKAPEPKQPDSKPAAAAPAAPPVAVAPVAAEKPAAAKPAAEPAAAAKPAAETAKPQTAEKPAAAPASDAEVRAAVEAWAQAWRTQDIEDYLGAYSDKFTPADGTSLSKWKETRRQRIVGRGTITLTLRDIDTTVDNDRATVRFRQHYASGSLKTSTRKTLALQREKGVWRIVRESTGG</sequence>
<dbReference type="InterPro" id="IPR056203">
    <property type="entry name" value="Cds6_C"/>
</dbReference>
<dbReference type="Pfam" id="PF24125">
    <property type="entry name" value="Cds6_C"/>
    <property type="match status" value="1"/>
</dbReference>
<dbReference type="AlphaFoldDB" id="A0A645GBW0"/>
<reference evidence="3" key="1">
    <citation type="submission" date="2019-08" db="EMBL/GenBank/DDBJ databases">
        <authorList>
            <person name="Kucharzyk K."/>
            <person name="Murdoch R.W."/>
            <person name="Higgins S."/>
            <person name="Loffler F."/>
        </authorList>
    </citation>
    <scope>NUCLEOTIDE SEQUENCE</scope>
</reference>
<evidence type="ECO:0000313" key="3">
    <source>
        <dbReference type="EMBL" id="MPN24408.1"/>
    </source>
</evidence>